<dbReference type="Proteomes" id="UP000299102">
    <property type="component" value="Unassembled WGS sequence"/>
</dbReference>
<comment type="caution">
    <text evidence="1">The sequence shown here is derived from an EMBL/GenBank/DDBJ whole genome shotgun (WGS) entry which is preliminary data.</text>
</comment>
<dbReference type="OrthoDB" id="8121347at2759"/>
<gene>
    <name evidence="1" type="ORF">EVAR_69038_1</name>
</gene>
<sequence>MWSNHGWLVTAPHSGTLSHYCHRGLLAAGFHPWPVHPLLSQPEYLGLLHGTHIDGKLVQTFRQHGGIPYTELPASGHPTIRLHRGVITEDANLPVKIV</sequence>
<organism evidence="1 2">
    <name type="scientific">Eumeta variegata</name>
    <name type="common">Bagworm moth</name>
    <name type="synonym">Eumeta japonica</name>
    <dbReference type="NCBI Taxonomy" id="151549"/>
    <lineage>
        <taxon>Eukaryota</taxon>
        <taxon>Metazoa</taxon>
        <taxon>Ecdysozoa</taxon>
        <taxon>Arthropoda</taxon>
        <taxon>Hexapoda</taxon>
        <taxon>Insecta</taxon>
        <taxon>Pterygota</taxon>
        <taxon>Neoptera</taxon>
        <taxon>Endopterygota</taxon>
        <taxon>Lepidoptera</taxon>
        <taxon>Glossata</taxon>
        <taxon>Ditrysia</taxon>
        <taxon>Tineoidea</taxon>
        <taxon>Psychidae</taxon>
        <taxon>Oiketicinae</taxon>
        <taxon>Eumeta</taxon>
    </lineage>
</organism>
<proteinExistence type="predicted"/>
<dbReference type="EMBL" id="BGZK01003683">
    <property type="protein sequence ID" value="GBP03677.1"/>
    <property type="molecule type" value="Genomic_DNA"/>
</dbReference>
<name>A0A4C1SQT0_EUMVA</name>
<protein>
    <submittedName>
        <fullName evidence="1">Uncharacterized protein</fullName>
    </submittedName>
</protein>
<evidence type="ECO:0000313" key="2">
    <source>
        <dbReference type="Proteomes" id="UP000299102"/>
    </source>
</evidence>
<keyword evidence="2" id="KW-1185">Reference proteome</keyword>
<dbReference type="AlphaFoldDB" id="A0A4C1SQT0"/>
<reference evidence="1 2" key="1">
    <citation type="journal article" date="2019" name="Commun. Biol.">
        <title>The bagworm genome reveals a unique fibroin gene that provides high tensile strength.</title>
        <authorList>
            <person name="Kono N."/>
            <person name="Nakamura H."/>
            <person name="Ohtoshi R."/>
            <person name="Tomita M."/>
            <person name="Numata K."/>
            <person name="Arakawa K."/>
        </authorList>
    </citation>
    <scope>NUCLEOTIDE SEQUENCE [LARGE SCALE GENOMIC DNA]</scope>
</reference>
<evidence type="ECO:0000313" key="1">
    <source>
        <dbReference type="EMBL" id="GBP03677.1"/>
    </source>
</evidence>
<accession>A0A4C1SQT0</accession>